<proteinExistence type="predicted"/>
<protein>
    <submittedName>
        <fullName evidence="3">Uncharacterized protein</fullName>
    </submittedName>
</protein>
<keyword evidence="4" id="KW-1185">Reference proteome</keyword>
<dbReference type="AlphaFoldDB" id="A0A4U0NVD7"/>
<gene>
    <name evidence="3" type="ORF">FCH28_00140</name>
</gene>
<evidence type="ECO:0000313" key="3">
    <source>
        <dbReference type="EMBL" id="TJZ58643.1"/>
    </source>
</evidence>
<feature type="transmembrane region" description="Helical" evidence="2">
    <location>
        <begin position="63"/>
        <end position="82"/>
    </location>
</feature>
<feature type="region of interest" description="Disordered" evidence="1">
    <location>
        <begin position="142"/>
        <end position="164"/>
    </location>
</feature>
<keyword evidence="2" id="KW-0472">Membrane</keyword>
<evidence type="ECO:0000256" key="2">
    <source>
        <dbReference type="SAM" id="Phobius"/>
    </source>
</evidence>
<dbReference type="EMBL" id="SUMB01000001">
    <property type="protein sequence ID" value="TJZ58643.1"/>
    <property type="molecule type" value="Genomic_DNA"/>
</dbReference>
<comment type="caution">
    <text evidence="3">The sequence shown here is derived from an EMBL/GenBank/DDBJ whole genome shotgun (WGS) entry which is preliminary data.</text>
</comment>
<evidence type="ECO:0000313" key="4">
    <source>
        <dbReference type="Proteomes" id="UP000308697"/>
    </source>
</evidence>
<feature type="transmembrane region" description="Helical" evidence="2">
    <location>
        <begin position="89"/>
        <end position="108"/>
    </location>
</feature>
<dbReference type="Proteomes" id="UP000308697">
    <property type="component" value="Unassembled WGS sequence"/>
</dbReference>
<organism evidence="3 4">
    <name type="scientific">Streptomyces piniterrae</name>
    <dbReference type="NCBI Taxonomy" id="2571125"/>
    <lineage>
        <taxon>Bacteria</taxon>
        <taxon>Bacillati</taxon>
        <taxon>Actinomycetota</taxon>
        <taxon>Actinomycetes</taxon>
        <taxon>Kitasatosporales</taxon>
        <taxon>Streptomycetaceae</taxon>
        <taxon>Streptomyces</taxon>
    </lineage>
</organism>
<keyword evidence="2" id="KW-1133">Transmembrane helix</keyword>
<dbReference type="OrthoDB" id="8926562at2"/>
<sequence>MIRPFAPSHAAYLRIVRASAWYDLVVTAGFATPWTYALLHGGLSSLSGSLGLGVLPALAPMETLYANLMGSVVVVWALLRIVKPLPVHGLFDGVARTLFAMWQAYALAHGAMRLLWLFFAVEVVFGLVELVPWARNRRTNRADGLAGPADGRPADGLPLGAATR</sequence>
<accession>A0A4U0NVD7</accession>
<evidence type="ECO:0000256" key="1">
    <source>
        <dbReference type="SAM" id="MobiDB-lite"/>
    </source>
</evidence>
<feature type="transmembrane region" description="Helical" evidence="2">
    <location>
        <begin position="114"/>
        <end position="134"/>
    </location>
</feature>
<keyword evidence="2" id="KW-0812">Transmembrane</keyword>
<name>A0A4U0NVD7_9ACTN</name>
<reference evidence="3 4" key="1">
    <citation type="submission" date="2019-04" db="EMBL/GenBank/DDBJ databases">
        <title>Streptomyces piniterrae sp. nov., a heliquinomycin-producing actinomycete isolated from rhizosphere soil of Pinus yunnanensis.</title>
        <authorList>
            <person name="Zhuang X."/>
            <person name="Zhao J."/>
        </authorList>
    </citation>
    <scope>NUCLEOTIDE SEQUENCE [LARGE SCALE GENOMIC DNA]</scope>
    <source>
        <strain evidence="4">jys28</strain>
    </source>
</reference>
<feature type="transmembrane region" description="Helical" evidence="2">
    <location>
        <begin position="21"/>
        <end position="43"/>
    </location>
</feature>
<dbReference type="RefSeq" id="WP_136737596.1">
    <property type="nucleotide sequence ID" value="NZ_SUMB01000001.1"/>
</dbReference>